<dbReference type="PATRIC" id="fig|1769779.3.peg.1290"/>
<dbReference type="OrthoDB" id="9795573at2"/>
<dbReference type="Proteomes" id="UP000095672">
    <property type="component" value="Chromosome"/>
</dbReference>
<feature type="domain" description="Tyr recombinase" evidence="6">
    <location>
        <begin position="205"/>
        <end position="388"/>
    </location>
</feature>
<dbReference type="PROSITE" id="PS51900">
    <property type="entry name" value="CB"/>
    <property type="match status" value="1"/>
</dbReference>
<dbReference type="PROSITE" id="PS51898">
    <property type="entry name" value="TYR_RECOMBINASE"/>
    <property type="match status" value="1"/>
</dbReference>
<evidence type="ECO:0000259" key="7">
    <source>
        <dbReference type="PROSITE" id="PS51900"/>
    </source>
</evidence>
<feature type="domain" description="Core-binding (CB)" evidence="7">
    <location>
        <begin position="100"/>
        <end position="181"/>
    </location>
</feature>
<keyword evidence="4" id="KW-0233">DNA recombination</keyword>
<dbReference type="Pfam" id="PF22022">
    <property type="entry name" value="Phage_int_M"/>
    <property type="match status" value="1"/>
</dbReference>
<dbReference type="RefSeq" id="WP_069946838.1">
    <property type="nucleotide sequence ID" value="NZ_CP014143.1"/>
</dbReference>
<dbReference type="PANTHER" id="PTHR30629:SF2">
    <property type="entry name" value="PROPHAGE INTEGRASE INTS-RELATED"/>
    <property type="match status" value="1"/>
</dbReference>
<reference evidence="9" key="1">
    <citation type="submission" date="2016-01" db="EMBL/GenBank/DDBJ databases">
        <title>Complete genome sequence of Microbulbifer sp. CCB-MM1, a halophile isolated from Matang Mangrove Forest, Perak.</title>
        <authorList>
            <person name="Moh T.H."/>
            <person name="Dinesh B."/>
            <person name="Lau N.-S."/>
            <person name="Go F."/>
            <person name="Alexander Chong S.-C."/>
        </authorList>
    </citation>
    <scope>NUCLEOTIDE SEQUENCE [LARGE SCALE GENOMIC DNA]</scope>
    <source>
        <strain evidence="9">CCB-MM1</strain>
    </source>
</reference>
<dbReference type="InterPro" id="IPR002104">
    <property type="entry name" value="Integrase_catalytic"/>
</dbReference>
<dbReference type="GO" id="GO:0003677">
    <property type="term" value="F:DNA binding"/>
    <property type="evidence" value="ECO:0007669"/>
    <property type="project" value="UniProtKB-UniRule"/>
</dbReference>
<dbReference type="InterPro" id="IPR050808">
    <property type="entry name" value="Phage_Integrase"/>
</dbReference>
<keyword evidence="9" id="KW-1185">Reference proteome</keyword>
<evidence type="ECO:0000256" key="4">
    <source>
        <dbReference type="ARBA" id="ARBA00023172"/>
    </source>
</evidence>
<proteinExistence type="inferred from homology"/>
<evidence type="ECO:0000256" key="3">
    <source>
        <dbReference type="ARBA" id="ARBA00023125"/>
    </source>
</evidence>
<evidence type="ECO:0000256" key="5">
    <source>
        <dbReference type="PROSITE-ProRule" id="PRU01248"/>
    </source>
</evidence>
<dbReference type="Pfam" id="PF13356">
    <property type="entry name" value="Arm-DNA-bind_3"/>
    <property type="match status" value="1"/>
</dbReference>
<dbReference type="STRING" id="1769779.AUP74_01271"/>
<dbReference type="Gene3D" id="1.10.443.10">
    <property type="entry name" value="Intergrase catalytic core"/>
    <property type="match status" value="1"/>
</dbReference>
<dbReference type="PANTHER" id="PTHR30629">
    <property type="entry name" value="PROPHAGE INTEGRASE"/>
    <property type="match status" value="1"/>
</dbReference>
<dbReference type="GO" id="GO:0015074">
    <property type="term" value="P:DNA integration"/>
    <property type="evidence" value="ECO:0007669"/>
    <property type="project" value="UniProtKB-KW"/>
</dbReference>
<gene>
    <name evidence="8" type="primary">intA_2</name>
    <name evidence="8" type="ORF">AUP74_01271</name>
</gene>
<evidence type="ECO:0000313" key="8">
    <source>
        <dbReference type="EMBL" id="AOS96731.1"/>
    </source>
</evidence>
<dbReference type="CDD" id="cd00801">
    <property type="entry name" value="INT_P4_C"/>
    <property type="match status" value="1"/>
</dbReference>
<comment type="similarity">
    <text evidence="1">Belongs to the 'phage' integrase family.</text>
</comment>
<dbReference type="Pfam" id="PF00589">
    <property type="entry name" value="Phage_integrase"/>
    <property type="match status" value="1"/>
</dbReference>
<keyword evidence="2" id="KW-0229">DNA integration</keyword>
<sequence length="416" mass="47821">MPLTELQVKQAKPKDKDYKLSDERGMHLLVKKTGAKYWRLKYRHPHTRKERQLALGVYPETSLKRARKLRDDARQLLLDGVDPCDHRKARQVENLDAATNTFEALAREWFATRMGDKSESHRKRTLRLLERDLFPYLGRRAIADITPPELLTTLKRIEDRGAVETAKRAKQVASMVFRFAIAGGRANNDPAAVVGGQLLPSRPQHFPTITTPSEVGKLLTAIDNYQGTPTVRAALKLSPLLFCRPGELRALEWREINWEEQRIELPAAKMKMRHPHIIPLANQAIEILRDLEPLTGRFRYVFPSPKGASRCMSENAVRTALRNLGYTNEQITPHGFRAMARTLLDEVLNQRVEWIEHQLAHSVKDANGTAYNRTKHLPQRQEMMQRWANYLDDLRVQASATNVIMATFRRPQPEKT</sequence>
<dbReference type="InterPro" id="IPR025166">
    <property type="entry name" value="Integrase_DNA_bind_dom"/>
</dbReference>
<dbReference type="EMBL" id="CP014143">
    <property type="protein sequence ID" value="AOS96731.1"/>
    <property type="molecule type" value="Genomic_DNA"/>
</dbReference>
<evidence type="ECO:0000256" key="1">
    <source>
        <dbReference type="ARBA" id="ARBA00008857"/>
    </source>
</evidence>
<dbReference type="KEGG" id="micc:AUP74_01271"/>
<dbReference type="InterPro" id="IPR013762">
    <property type="entry name" value="Integrase-like_cat_sf"/>
</dbReference>
<protein>
    <submittedName>
        <fullName evidence="8">Prophage CP4-57 integrase</fullName>
    </submittedName>
</protein>
<keyword evidence="3 5" id="KW-0238">DNA-binding</keyword>
<dbReference type="InterPro" id="IPR038488">
    <property type="entry name" value="Integrase_DNA-bd_sf"/>
</dbReference>
<dbReference type="Gene3D" id="3.30.160.390">
    <property type="entry name" value="Integrase, DNA-binding domain"/>
    <property type="match status" value="1"/>
</dbReference>
<dbReference type="SUPFAM" id="SSF56349">
    <property type="entry name" value="DNA breaking-rejoining enzymes"/>
    <property type="match status" value="1"/>
</dbReference>
<dbReference type="Gene3D" id="1.10.150.130">
    <property type="match status" value="1"/>
</dbReference>
<dbReference type="InterPro" id="IPR044068">
    <property type="entry name" value="CB"/>
</dbReference>
<evidence type="ECO:0000256" key="2">
    <source>
        <dbReference type="ARBA" id="ARBA00022908"/>
    </source>
</evidence>
<accession>A0A1C9W6F9</accession>
<dbReference type="InterPro" id="IPR053876">
    <property type="entry name" value="Phage_int_M"/>
</dbReference>
<dbReference type="InterPro" id="IPR011010">
    <property type="entry name" value="DNA_brk_join_enz"/>
</dbReference>
<dbReference type="InterPro" id="IPR010998">
    <property type="entry name" value="Integrase_recombinase_N"/>
</dbReference>
<organism evidence="8 9">
    <name type="scientific">Microbulbifer aggregans</name>
    <dbReference type="NCBI Taxonomy" id="1769779"/>
    <lineage>
        <taxon>Bacteria</taxon>
        <taxon>Pseudomonadati</taxon>
        <taxon>Pseudomonadota</taxon>
        <taxon>Gammaproteobacteria</taxon>
        <taxon>Cellvibrionales</taxon>
        <taxon>Microbulbiferaceae</taxon>
        <taxon>Microbulbifer</taxon>
    </lineage>
</organism>
<evidence type="ECO:0000259" key="6">
    <source>
        <dbReference type="PROSITE" id="PS51898"/>
    </source>
</evidence>
<name>A0A1C9W6F9_9GAMM</name>
<dbReference type="GO" id="GO:0006310">
    <property type="term" value="P:DNA recombination"/>
    <property type="evidence" value="ECO:0007669"/>
    <property type="project" value="UniProtKB-KW"/>
</dbReference>
<dbReference type="AlphaFoldDB" id="A0A1C9W6F9"/>
<evidence type="ECO:0000313" key="9">
    <source>
        <dbReference type="Proteomes" id="UP000095672"/>
    </source>
</evidence>